<accession>A0ACC1IKN4</accession>
<name>A0ACC1IKN4_9FUNG</name>
<comment type="caution">
    <text evidence="1">The sequence shown here is derived from an EMBL/GenBank/DDBJ whole genome shotgun (WGS) entry which is preliminary data.</text>
</comment>
<protein>
    <submittedName>
        <fullName evidence="1">Uncharacterized protein</fullName>
    </submittedName>
</protein>
<proteinExistence type="predicted"/>
<reference evidence="1" key="1">
    <citation type="submission" date="2022-07" db="EMBL/GenBank/DDBJ databases">
        <title>Phylogenomic reconstructions and comparative analyses of Kickxellomycotina fungi.</title>
        <authorList>
            <person name="Reynolds N.K."/>
            <person name="Stajich J.E."/>
            <person name="Barry K."/>
            <person name="Grigoriev I.V."/>
            <person name="Crous P."/>
            <person name="Smith M.E."/>
        </authorList>
    </citation>
    <scope>NUCLEOTIDE SEQUENCE</scope>
    <source>
        <strain evidence="1">Benny 63K</strain>
    </source>
</reference>
<dbReference type="Proteomes" id="UP001150581">
    <property type="component" value="Unassembled WGS sequence"/>
</dbReference>
<feature type="non-terminal residue" evidence="1">
    <location>
        <position position="132"/>
    </location>
</feature>
<sequence>MSNDSNDLMETTIVWPDVIPRSVSIRGTFAQDSQKWWQETIPLSRTSAEGSDRYSVVMHLKPGRYEFKFVIDEVDWQINSDMYECASDGSGNTNNVVTVTLSANPSGHVVISDDVSNMSQNYGKDSLTMAHT</sequence>
<evidence type="ECO:0000313" key="2">
    <source>
        <dbReference type="Proteomes" id="UP001150581"/>
    </source>
</evidence>
<organism evidence="1 2">
    <name type="scientific">Kickxella alabastrina</name>
    <dbReference type="NCBI Taxonomy" id="61397"/>
    <lineage>
        <taxon>Eukaryota</taxon>
        <taxon>Fungi</taxon>
        <taxon>Fungi incertae sedis</taxon>
        <taxon>Zoopagomycota</taxon>
        <taxon>Kickxellomycotina</taxon>
        <taxon>Kickxellomycetes</taxon>
        <taxon>Kickxellales</taxon>
        <taxon>Kickxellaceae</taxon>
        <taxon>Kickxella</taxon>
    </lineage>
</organism>
<keyword evidence="2" id="KW-1185">Reference proteome</keyword>
<evidence type="ECO:0000313" key="1">
    <source>
        <dbReference type="EMBL" id="KAJ1895081.1"/>
    </source>
</evidence>
<dbReference type="EMBL" id="JANBPG010000609">
    <property type="protein sequence ID" value="KAJ1895081.1"/>
    <property type="molecule type" value="Genomic_DNA"/>
</dbReference>
<gene>
    <name evidence="1" type="ORF">LPJ66_004796</name>
</gene>